<comment type="caution">
    <text evidence="2">The sequence shown here is derived from an EMBL/GenBank/DDBJ whole genome shotgun (WGS) entry which is preliminary data.</text>
</comment>
<sequence length="248" mass="28065">MELSQIKNVFNWSEFESALAANSGSDNLGVFVYNEKGDFASINIYSTGYGSTPQFVIVGNFNNDHRMNIAVANNGSNSVGILMSDRTIAFKEQIVYSTGSDSQPSSVTKNNFEIRVLLRHYWKKGLSARAAAAEICEVEGEGTIGKTAAIKWFKRFEDGDLDFEDKPRSGRPSILDEGELDGIEVLPHPAYSPDLAPSDYGLFRSMVHFFRGRRFETFDQVEAACREFFESKEPHWYRDQIRQLAERW</sequence>
<dbReference type="Proteomes" id="UP000681720">
    <property type="component" value="Unassembled WGS sequence"/>
</dbReference>
<protein>
    <recommendedName>
        <fullName evidence="1">Mos1 transposase HTH domain-containing protein</fullName>
    </recommendedName>
</protein>
<dbReference type="InterPro" id="IPR028994">
    <property type="entry name" value="Integrin_alpha_N"/>
</dbReference>
<evidence type="ECO:0000259" key="1">
    <source>
        <dbReference type="Pfam" id="PF17906"/>
    </source>
</evidence>
<evidence type="ECO:0000313" key="3">
    <source>
        <dbReference type="Proteomes" id="UP000681720"/>
    </source>
</evidence>
<gene>
    <name evidence="2" type="ORF">GIL414_LOCUS67541</name>
</gene>
<accession>A0A8S3H3Z2</accession>
<organism evidence="2 3">
    <name type="scientific">Rotaria magnacalcarata</name>
    <dbReference type="NCBI Taxonomy" id="392030"/>
    <lineage>
        <taxon>Eukaryota</taxon>
        <taxon>Metazoa</taxon>
        <taxon>Spiralia</taxon>
        <taxon>Gnathifera</taxon>
        <taxon>Rotifera</taxon>
        <taxon>Eurotatoria</taxon>
        <taxon>Bdelloidea</taxon>
        <taxon>Philodinida</taxon>
        <taxon>Philodinidae</taxon>
        <taxon>Rotaria</taxon>
    </lineage>
</organism>
<reference evidence="2" key="1">
    <citation type="submission" date="2021-02" db="EMBL/GenBank/DDBJ databases">
        <authorList>
            <person name="Nowell W R."/>
        </authorList>
    </citation>
    <scope>NUCLEOTIDE SEQUENCE</scope>
</reference>
<feature type="domain" description="Mos1 transposase HTH" evidence="1">
    <location>
        <begin position="114"/>
        <end position="160"/>
    </location>
</feature>
<dbReference type="PANTHER" id="PTHR46060">
    <property type="entry name" value="MARINER MOS1 TRANSPOSASE-LIKE PROTEIN"/>
    <property type="match status" value="1"/>
</dbReference>
<dbReference type="PANTHER" id="PTHR46060:SF1">
    <property type="entry name" value="MARINER MOS1 TRANSPOSASE-LIKE PROTEIN"/>
    <property type="match status" value="1"/>
</dbReference>
<evidence type="ECO:0000313" key="2">
    <source>
        <dbReference type="EMBL" id="CAF5175499.1"/>
    </source>
</evidence>
<dbReference type="Pfam" id="PF17906">
    <property type="entry name" value="HTH_48"/>
    <property type="match status" value="1"/>
</dbReference>
<dbReference type="InterPro" id="IPR041426">
    <property type="entry name" value="Mos1_HTH"/>
</dbReference>
<dbReference type="SUPFAM" id="SSF69318">
    <property type="entry name" value="Integrin alpha N-terminal domain"/>
    <property type="match status" value="1"/>
</dbReference>
<dbReference type="Gene3D" id="1.10.10.1450">
    <property type="match status" value="1"/>
</dbReference>
<dbReference type="GO" id="GO:0003676">
    <property type="term" value="F:nucleic acid binding"/>
    <property type="evidence" value="ECO:0007669"/>
    <property type="project" value="InterPro"/>
</dbReference>
<dbReference type="Gene3D" id="3.30.420.10">
    <property type="entry name" value="Ribonuclease H-like superfamily/Ribonuclease H"/>
    <property type="match status" value="1"/>
</dbReference>
<proteinExistence type="predicted"/>
<dbReference type="AlphaFoldDB" id="A0A8S3H3Z2"/>
<dbReference type="InterPro" id="IPR052709">
    <property type="entry name" value="Transposase-MT_Hybrid"/>
</dbReference>
<dbReference type="EMBL" id="CAJOBJ010326164">
    <property type="protein sequence ID" value="CAF5175499.1"/>
    <property type="molecule type" value="Genomic_DNA"/>
</dbReference>
<dbReference type="InterPro" id="IPR036397">
    <property type="entry name" value="RNaseH_sf"/>
</dbReference>
<feature type="non-terminal residue" evidence="2">
    <location>
        <position position="1"/>
    </location>
</feature>
<name>A0A8S3H3Z2_9BILA</name>